<evidence type="ECO:0000256" key="1">
    <source>
        <dbReference type="PROSITE-ProRule" id="PRU00169"/>
    </source>
</evidence>
<feature type="domain" description="Response regulatory" evidence="3">
    <location>
        <begin position="104"/>
        <end position="223"/>
    </location>
</feature>
<accession>A0ABQ6JLH7</accession>
<evidence type="ECO:0000313" key="5">
    <source>
        <dbReference type="Proteomes" id="UP001157017"/>
    </source>
</evidence>
<dbReference type="Gene3D" id="3.40.50.2300">
    <property type="match status" value="1"/>
</dbReference>
<organism evidence="4 5">
    <name type="scientific">Angustibacter aerolatus</name>
    <dbReference type="NCBI Taxonomy" id="1162965"/>
    <lineage>
        <taxon>Bacteria</taxon>
        <taxon>Bacillati</taxon>
        <taxon>Actinomycetota</taxon>
        <taxon>Actinomycetes</taxon>
        <taxon>Kineosporiales</taxon>
        <taxon>Kineosporiaceae</taxon>
    </lineage>
</organism>
<dbReference type="SMART" id="SM00448">
    <property type="entry name" value="REC"/>
    <property type="match status" value="1"/>
</dbReference>
<dbReference type="Proteomes" id="UP001157017">
    <property type="component" value="Unassembled WGS sequence"/>
</dbReference>
<feature type="region of interest" description="Disordered" evidence="2">
    <location>
        <begin position="40"/>
        <end position="97"/>
    </location>
</feature>
<name>A0ABQ6JLH7_9ACTN</name>
<dbReference type="InterPro" id="IPR011006">
    <property type="entry name" value="CheY-like_superfamily"/>
</dbReference>
<protein>
    <recommendedName>
        <fullName evidence="3">Response regulatory domain-containing protein</fullName>
    </recommendedName>
</protein>
<keyword evidence="5" id="KW-1185">Reference proteome</keyword>
<evidence type="ECO:0000313" key="4">
    <source>
        <dbReference type="EMBL" id="GMA89083.1"/>
    </source>
</evidence>
<proteinExistence type="predicted"/>
<dbReference type="InterPro" id="IPR001789">
    <property type="entry name" value="Sig_transdc_resp-reg_receiver"/>
</dbReference>
<gene>
    <name evidence="4" type="ORF">GCM10025868_43330</name>
</gene>
<comment type="caution">
    <text evidence="4">The sequence shown here is derived from an EMBL/GenBank/DDBJ whole genome shotgun (WGS) entry which is preliminary data.</text>
</comment>
<feature type="modified residue" description="4-aspartylphosphate" evidence="1">
    <location>
        <position position="159"/>
    </location>
</feature>
<feature type="compositionally biased region" description="Basic residues" evidence="2">
    <location>
        <begin position="64"/>
        <end position="76"/>
    </location>
</feature>
<keyword evidence="1" id="KW-0597">Phosphoprotein</keyword>
<evidence type="ECO:0000256" key="2">
    <source>
        <dbReference type="SAM" id="MobiDB-lite"/>
    </source>
</evidence>
<dbReference type="PROSITE" id="PS50110">
    <property type="entry name" value="RESPONSE_REGULATORY"/>
    <property type="match status" value="1"/>
</dbReference>
<evidence type="ECO:0000259" key="3">
    <source>
        <dbReference type="PROSITE" id="PS50110"/>
    </source>
</evidence>
<dbReference type="EMBL" id="BSUZ01000001">
    <property type="protein sequence ID" value="GMA89083.1"/>
    <property type="molecule type" value="Genomic_DNA"/>
</dbReference>
<dbReference type="SUPFAM" id="SSF52172">
    <property type="entry name" value="CheY-like"/>
    <property type="match status" value="1"/>
</dbReference>
<feature type="compositionally biased region" description="Basic and acidic residues" evidence="2">
    <location>
        <begin position="52"/>
        <end position="63"/>
    </location>
</feature>
<sequence length="229" mass="23979">MSSLESHTMVPTEAMLGRLTTAWVGPVSTAAVVATLCSMDQSGDTGAVGSRRVVDRAGRGERPPRHRPVRSPGRARRAPDRPEELTGMSATHDADQAGSTSTLKVLVYSDDVTVREAVRMAVGRRPASDLPRVEYLECATSTAVITALDAGGIDVVVLDGEASPVGGLGLCRQAKSEIFRCPPILVLTGRPQDSWLAAWSLADNAVPHPLDPAAVARAVGELARVVVAG</sequence>
<reference evidence="5" key="1">
    <citation type="journal article" date="2019" name="Int. J. Syst. Evol. Microbiol.">
        <title>The Global Catalogue of Microorganisms (GCM) 10K type strain sequencing project: providing services to taxonomists for standard genome sequencing and annotation.</title>
        <authorList>
            <consortium name="The Broad Institute Genomics Platform"/>
            <consortium name="The Broad Institute Genome Sequencing Center for Infectious Disease"/>
            <person name="Wu L."/>
            <person name="Ma J."/>
        </authorList>
    </citation>
    <scope>NUCLEOTIDE SEQUENCE [LARGE SCALE GENOMIC DNA]</scope>
    <source>
        <strain evidence="5">NBRC 108730</strain>
    </source>
</reference>